<gene>
    <name evidence="1" type="ORF">KC01_LOCUS2809</name>
</gene>
<sequence>MQTSNAISFPQVVPATPSLTVPSAGPPVQILASSPTAPGFGQSPLRINTITPIQSVASPASIAPGVQLLNSGLIQIPATTPGNLLLGGGPFLSVQQGKLILTIPAGIQLAGGLHGESLLLGSPSPEQGINAASPLGSSEDIEDESKILTQLQSVPVDDDLGL</sequence>
<reference evidence="1 2" key="1">
    <citation type="submission" date="2024-04" db="EMBL/GenBank/DDBJ databases">
        <authorList>
            <person name="Waldvogel A.-M."/>
            <person name="Schoenle A."/>
        </authorList>
    </citation>
    <scope>NUCLEOTIDE SEQUENCE [LARGE SCALE GENOMIC DNA]</scope>
</reference>
<name>A0AAV2IZP9_KNICA</name>
<evidence type="ECO:0000313" key="1">
    <source>
        <dbReference type="EMBL" id="CAL1570530.1"/>
    </source>
</evidence>
<accession>A0AAV2IZP9</accession>
<dbReference type="AlphaFoldDB" id="A0AAV2IZP9"/>
<organism evidence="1 2">
    <name type="scientific">Knipowitschia caucasica</name>
    <name type="common">Caucasian dwarf goby</name>
    <name type="synonym">Pomatoschistus caucasicus</name>
    <dbReference type="NCBI Taxonomy" id="637954"/>
    <lineage>
        <taxon>Eukaryota</taxon>
        <taxon>Metazoa</taxon>
        <taxon>Chordata</taxon>
        <taxon>Craniata</taxon>
        <taxon>Vertebrata</taxon>
        <taxon>Euteleostomi</taxon>
        <taxon>Actinopterygii</taxon>
        <taxon>Neopterygii</taxon>
        <taxon>Teleostei</taxon>
        <taxon>Neoteleostei</taxon>
        <taxon>Acanthomorphata</taxon>
        <taxon>Gobiaria</taxon>
        <taxon>Gobiiformes</taxon>
        <taxon>Gobioidei</taxon>
        <taxon>Gobiidae</taxon>
        <taxon>Gobiinae</taxon>
        <taxon>Knipowitschia</taxon>
    </lineage>
</organism>
<proteinExistence type="predicted"/>
<dbReference type="EMBL" id="OZ035832">
    <property type="protein sequence ID" value="CAL1570530.1"/>
    <property type="molecule type" value="Genomic_DNA"/>
</dbReference>
<dbReference type="Proteomes" id="UP001497482">
    <property type="component" value="Chromosome 10"/>
</dbReference>
<evidence type="ECO:0000313" key="2">
    <source>
        <dbReference type="Proteomes" id="UP001497482"/>
    </source>
</evidence>
<keyword evidence="2" id="KW-1185">Reference proteome</keyword>
<protein>
    <submittedName>
        <fullName evidence="1">Uncharacterized protein</fullName>
    </submittedName>
</protein>